<feature type="transmembrane region" description="Helical" evidence="8">
    <location>
        <begin position="66"/>
        <end position="83"/>
    </location>
</feature>
<feature type="transmembrane region" description="Helical" evidence="8">
    <location>
        <begin position="240"/>
        <end position="267"/>
    </location>
</feature>
<dbReference type="KEGG" id="cheb:HH215_26090"/>
<dbReference type="Gene3D" id="1.10.3470.10">
    <property type="entry name" value="ABC transporter involved in vitamin B12 uptake, BtuC"/>
    <property type="match status" value="1"/>
</dbReference>
<feature type="transmembrane region" description="Helical" evidence="8">
    <location>
        <begin position="279"/>
        <end position="301"/>
    </location>
</feature>
<feature type="transmembrane region" description="Helical" evidence="8">
    <location>
        <begin position="120"/>
        <end position="141"/>
    </location>
</feature>
<organism evidence="9 10">
    <name type="scientific">Cohnella herbarum</name>
    <dbReference type="NCBI Taxonomy" id="2728023"/>
    <lineage>
        <taxon>Bacteria</taxon>
        <taxon>Bacillati</taxon>
        <taxon>Bacillota</taxon>
        <taxon>Bacilli</taxon>
        <taxon>Bacillales</taxon>
        <taxon>Paenibacillaceae</taxon>
        <taxon>Cohnella</taxon>
    </lineage>
</organism>
<dbReference type="Pfam" id="PF01032">
    <property type="entry name" value="FecCD"/>
    <property type="match status" value="1"/>
</dbReference>
<comment type="similarity">
    <text evidence="2">Belongs to the binding-protein-dependent transport system permease family. FecCD subfamily.</text>
</comment>
<dbReference type="PANTHER" id="PTHR30472">
    <property type="entry name" value="FERRIC ENTEROBACTIN TRANSPORT SYSTEM PERMEASE PROTEIN"/>
    <property type="match status" value="1"/>
</dbReference>
<evidence type="ECO:0000256" key="2">
    <source>
        <dbReference type="ARBA" id="ARBA00007935"/>
    </source>
</evidence>
<feature type="transmembrane region" description="Helical" evidence="8">
    <location>
        <begin position="95"/>
        <end position="114"/>
    </location>
</feature>
<dbReference type="Proteomes" id="UP000502248">
    <property type="component" value="Chromosome"/>
</dbReference>
<keyword evidence="5 8" id="KW-0812">Transmembrane</keyword>
<accession>A0A7Z2VNM5</accession>
<keyword evidence="7 8" id="KW-0472">Membrane</keyword>
<keyword evidence="10" id="KW-1185">Reference proteome</keyword>
<proteinExistence type="inferred from homology"/>
<evidence type="ECO:0000256" key="3">
    <source>
        <dbReference type="ARBA" id="ARBA00022448"/>
    </source>
</evidence>
<dbReference type="GO" id="GO:0005886">
    <property type="term" value="C:plasma membrane"/>
    <property type="evidence" value="ECO:0007669"/>
    <property type="project" value="UniProtKB-SubCell"/>
</dbReference>
<gene>
    <name evidence="9" type="ORF">HH215_26090</name>
</gene>
<dbReference type="EMBL" id="CP051680">
    <property type="protein sequence ID" value="QJD86297.1"/>
    <property type="molecule type" value="Genomic_DNA"/>
</dbReference>
<evidence type="ECO:0000256" key="1">
    <source>
        <dbReference type="ARBA" id="ARBA00004651"/>
    </source>
</evidence>
<dbReference type="CDD" id="cd06550">
    <property type="entry name" value="TM_ABC_iron-siderophores_like"/>
    <property type="match status" value="1"/>
</dbReference>
<evidence type="ECO:0000256" key="5">
    <source>
        <dbReference type="ARBA" id="ARBA00022692"/>
    </source>
</evidence>
<dbReference type="GO" id="GO:0022857">
    <property type="term" value="F:transmembrane transporter activity"/>
    <property type="evidence" value="ECO:0007669"/>
    <property type="project" value="InterPro"/>
</dbReference>
<dbReference type="FunFam" id="1.10.3470.10:FF:000001">
    <property type="entry name" value="Vitamin B12 ABC transporter permease BtuC"/>
    <property type="match status" value="1"/>
</dbReference>
<evidence type="ECO:0000313" key="10">
    <source>
        <dbReference type="Proteomes" id="UP000502248"/>
    </source>
</evidence>
<dbReference type="RefSeq" id="WP_169282546.1">
    <property type="nucleotide sequence ID" value="NZ_CP051680.1"/>
</dbReference>
<dbReference type="InterPro" id="IPR037294">
    <property type="entry name" value="ABC_BtuC-like"/>
</dbReference>
<sequence>MKRSAKLSLRIAIYMIALLALLASMFLAISYGAKELSMFVVWAAVFQYDETLTTHQVIHELRLPRVIGAAVVGAAFAVAGALMQGVTRNPLADTGILGVNAGATCVVALCFAFVPSMPYLGLIGCSFVGAALSTLFIFALGSKVPGGLTPLRLIIAGSVIAAMLGAISTGIAIYYDLSQDLAFWFSGGVAGIKWLHLKFLVPIIVATLLLTMVLSRTISLLSLGEEVAVNLGGRIKLARILAVTAGVILAGVSVSAAGSISFVGLVIPHISRKLVGVDYRAIIPLSAILGAVLLVLADLAARMVNPPREFALSAMVALIGVPFFLYLARKEKRNL</sequence>
<keyword evidence="4" id="KW-1003">Cell membrane</keyword>
<name>A0A7Z2VNM5_9BACL</name>
<dbReference type="GO" id="GO:0033214">
    <property type="term" value="P:siderophore-iron import into cell"/>
    <property type="evidence" value="ECO:0007669"/>
    <property type="project" value="TreeGrafter"/>
</dbReference>
<feature type="transmembrane region" description="Helical" evidence="8">
    <location>
        <begin position="310"/>
        <end position="328"/>
    </location>
</feature>
<reference evidence="9 10" key="1">
    <citation type="submission" date="2020-04" db="EMBL/GenBank/DDBJ databases">
        <title>Genome sequencing of novel species.</title>
        <authorList>
            <person name="Heo J."/>
            <person name="Kim S.-J."/>
            <person name="Kim J.-S."/>
            <person name="Hong S.-B."/>
            <person name="Kwon S.-W."/>
        </authorList>
    </citation>
    <scope>NUCLEOTIDE SEQUENCE [LARGE SCALE GENOMIC DNA]</scope>
    <source>
        <strain evidence="9 10">MFER-1</strain>
    </source>
</reference>
<evidence type="ECO:0000256" key="6">
    <source>
        <dbReference type="ARBA" id="ARBA00022989"/>
    </source>
</evidence>
<feature type="transmembrane region" description="Helical" evidence="8">
    <location>
        <begin position="195"/>
        <end position="214"/>
    </location>
</feature>
<dbReference type="SUPFAM" id="SSF81345">
    <property type="entry name" value="ABC transporter involved in vitamin B12 uptake, BtuC"/>
    <property type="match status" value="1"/>
</dbReference>
<keyword evidence="3" id="KW-0813">Transport</keyword>
<dbReference type="PANTHER" id="PTHR30472:SF65">
    <property type="entry name" value="SIDEROPHORE TRANSPORT SYSTEM PERMEASE PROTEIN YFIZ-RELATED"/>
    <property type="match status" value="1"/>
</dbReference>
<evidence type="ECO:0000256" key="7">
    <source>
        <dbReference type="ARBA" id="ARBA00023136"/>
    </source>
</evidence>
<evidence type="ECO:0000313" key="9">
    <source>
        <dbReference type="EMBL" id="QJD86297.1"/>
    </source>
</evidence>
<evidence type="ECO:0000256" key="8">
    <source>
        <dbReference type="SAM" id="Phobius"/>
    </source>
</evidence>
<keyword evidence="6 8" id="KW-1133">Transmembrane helix</keyword>
<comment type="subcellular location">
    <subcellularLocation>
        <location evidence="1">Cell membrane</location>
        <topology evidence="1">Multi-pass membrane protein</topology>
    </subcellularLocation>
</comment>
<evidence type="ECO:0000256" key="4">
    <source>
        <dbReference type="ARBA" id="ARBA00022475"/>
    </source>
</evidence>
<dbReference type="InterPro" id="IPR000522">
    <property type="entry name" value="ABC_transptr_permease_BtuC"/>
</dbReference>
<feature type="transmembrane region" description="Helical" evidence="8">
    <location>
        <begin position="153"/>
        <end position="175"/>
    </location>
</feature>
<dbReference type="AlphaFoldDB" id="A0A7Z2VNM5"/>
<feature type="transmembrane region" description="Helical" evidence="8">
    <location>
        <begin position="12"/>
        <end position="33"/>
    </location>
</feature>
<protein>
    <submittedName>
        <fullName evidence="9">Iron ABC transporter permease</fullName>
    </submittedName>
</protein>